<evidence type="ECO:0000256" key="1">
    <source>
        <dbReference type="SAM" id="MobiDB-lite"/>
    </source>
</evidence>
<name>A0A9Q3CVS7_9BASI</name>
<dbReference type="EMBL" id="AVOT02011467">
    <property type="protein sequence ID" value="MBW0492179.1"/>
    <property type="molecule type" value="Genomic_DNA"/>
</dbReference>
<evidence type="ECO:0000313" key="2">
    <source>
        <dbReference type="EMBL" id="MBW0492179.1"/>
    </source>
</evidence>
<gene>
    <name evidence="2" type="ORF">O181_031894</name>
</gene>
<accession>A0A9Q3CVS7</accession>
<keyword evidence="3" id="KW-1185">Reference proteome</keyword>
<protein>
    <submittedName>
        <fullName evidence="2">Uncharacterized protein</fullName>
    </submittedName>
</protein>
<feature type="region of interest" description="Disordered" evidence="1">
    <location>
        <begin position="1"/>
        <end position="44"/>
    </location>
</feature>
<organism evidence="2 3">
    <name type="scientific">Austropuccinia psidii MF-1</name>
    <dbReference type="NCBI Taxonomy" id="1389203"/>
    <lineage>
        <taxon>Eukaryota</taxon>
        <taxon>Fungi</taxon>
        <taxon>Dikarya</taxon>
        <taxon>Basidiomycota</taxon>
        <taxon>Pucciniomycotina</taxon>
        <taxon>Pucciniomycetes</taxon>
        <taxon>Pucciniales</taxon>
        <taxon>Sphaerophragmiaceae</taxon>
        <taxon>Austropuccinia</taxon>
    </lineage>
</organism>
<feature type="region of interest" description="Disordered" evidence="1">
    <location>
        <begin position="59"/>
        <end position="94"/>
    </location>
</feature>
<dbReference type="AlphaFoldDB" id="A0A9Q3CVS7"/>
<proteinExistence type="predicted"/>
<dbReference type="Proteomes" id="UP000765509">
    <property type="component" value="Unassembled WGS sequence"/>
</dbReference>
<sequence length="184" mass="21677">MKRVKESTDSSPVKEIHKPIESPEEGRFLKRRTSMPGGLIQDEEVDEEKVIIPTRYKSWNPPETVNQKGPILSKENAPEKDKLEEFKAEKPVKKSQREEEKYESIIEKVMKRVLDQKINLIMEEIFTISPKFMQELKFFSEEEKKYLIYLKSPNIQDQIPIQELNIEYIMHYSCPLGMMEVTIG</sequence>
<comment type="caution">
    <text evidence="2">The sequence shown here is derived from an EMBL/GenBank/DDBJ whole genome shotgun (WGS) entry which is preliminary data.</text>
</comment>
<feature type="compositionally biased region" description="Basic and acidic residues" evidence="1">
    <location>
        <begin position="76"/>
        <end position="94"/>
    </location>
</feature>
<feature type="compositionally biased region" description="Basic and acidic residues" evidence="1">
    <location>
        <begin position="1"/>
        <end position="28"/>
    </location>
</feature>
<evidence type="ECO:0000313" key="3">
    <source>
        <dbReference type="Proteomes" id="UP000765509"/>
    </source>
</evidence>
<dbReference type="OrthoDB" id="5535068at2759"/>
<reference evidence="2" key="1">
    <citation type="submission" date="2021-03" db="EMBL/GenBank/DDBJ databases">
        <title>Draft genome sequence of rust myrtle Austropuccinia psidii MF-1, a brazilian biotype.</title>
        <authorList>
            <person name="Quecine M.C."/>
            <person name="Pachon D.M.R."/>
            <person name="Bonatelli M.L."/>
            <person name="Correr F.H."/>
            <person name="Franceschini L.M."/>
            <person name="Leite T.F."/>
            <person name="Margarido G.R.A."/>
            <person name="Almeida C.A."/>
            <person name="Ferrarezi J.A."/>
            <person name="Labate C.A."/>
        </authorList>
    </citation>
    <scope>NUCLEOTIDE SEQUENCE</scope>
    <source>
        <strain evidence="2">MF-1</strain>
    </source>
</reference>